<comment type="caution">
    <text evidence="2">The sequence shown here is derived from an EMBL/GenBank/DDBJ whole genome shotgun (WGS) entry which is preliminary data.</text>
</comment>
<dbReference type="InterPro" id="IPR052514">
    <property type="entry name" value="SAM-dependent_MTase"/>
</dbReference>
<feature type="domain" description="Methyltransferase FkbM" evidence="1">
    <location>
        <begin position="74"/>
        <end position="209"/>
    </location>
</feature>
<accession>A0ABW1AAT5</accession>
<dbReference type="InterPro" id="IPR006342">
    <property type="entry name" value="FkbM_mtfrase"/>
</dbReference>
<dbReference type="Proteomes" id="UP001596074">
    <property type="component" value="Unassembled WGS sequence"/>
</dbReference>
<reference evidence="3" key="1">
    <citation type="journal article" date="2019" name="Int. J. Syst. Evol. Microbiol.">
        <title>The Global Catalogue of Microorganisms (GCM) 10K type strain sequencing project: providing services to taxonomists for standard genome sequencing and annotation.</title>
        <authorList>
            <consortium name="The Broad Institute Genomics Platform"/>
            <consortium name="The Broad Institute Genome Sequencing Center for Infectious Disease"/>
            <person name="Wu L."/>
            <person name="Ma J."/>
        </authorList>
    </citation>
    <scope>NUCLEOTIDE SEQUENCE [LARGE SCALE GENOMIC DNA]</scope>
    <source>
        <strain evidence="3">KCTC 42087</strain>
    </source>
</reference>
<sequence>MVLPEGAPTAGAEDEAARSGRFARAVARRVPPRLTAAVIWTIYPRVEPELARVRDFVPAGGTAVDVGGWFGPWTRRLSGLADRVVTLEAAPALAALLKRAFPRCEIVHAAASDECGHIDLSIPPAGEFAGVASVGRRGGDTVQVPKVTIDSLGLEDVRFIKLDIEGHELHALHGAAGTIRRDRPVLLIELEERHAPVRPVVDLLEGWGYTGHVLLDGRWASLVLRDLVAAQEATAHQLDRGLLAKALKPGRRYVNLVLFTPATERA</sequence>
<keyword evidence="2" id="KW-0489">Methyltransferase</keyword>
<name>A0ABW1AAT5_9ACTN</name>
<dbReference type="PANTHER" id="PTHR34203:SF15">
    <property type="entry name" value="SLL1173 PROTEIN"/>
    <property type="match status" value="1"/>
</dbReference>
<dbReference type="NCBIfam" id="TIGR01444">
    <property type="entry name" value="fkbM_fam"/>
    <property type="match status" value="1"/>
</dbReference>
<organism evidence="2 3">
    <name type="scientific">Actinomadura rugatobispora</name>
    <dbReference type="NCBI Taxonomy" id="1994"/>
    <lineage>
        <taxon>Bacteria</taxon>
        <taxon>Bacillati</taxon>
        <taxon>Actinomycetota</taxon>
        <taxon>Actinomycetes</taxon>
        <taxon>Streptosporangiales</taxon>
        <taxon>Thermomonosporaceae</taxon>
        <taxon>Actinomadura</taxon>
    </lineage>
</organism>
<protein>
    <submittedName>
        <fullName evidence="2">FkbM family methyltransferase</fullName>
    </submittedName>
</protein>
<evidence type="ECO:0000259" key="1">
    <source>
        <dbReference type="Pfam" id="PF05050"/>
    </source>
</evidence>
<dbReference type="GO" id="GO:0032259">
    <property type="term" value="P:methylation"/>
    <property type="evidence" value="ECO:0007669"/>
    <property type="project" value="UniProtKB-KW"/>
</dbReference>
<dbReference type="RefSeq" id="WP_378288281.1">
    <property type="nucleotide sequence ID" value="NZ_JBHSON010000085.1"/>
</dbReference>
<evidence type="ECO:0000313" key="2">
    <source>
        <dbReference type="EMBL" id="MFC5752321.1"/>
    </source>
</evidence>
<gene>
    <name evidence="2" type="ORF">ACFPZN_42485</name>
</gene>
<dbReference type="Pfam" id="PF05050">
    <property type="entry name" value="Methyltransf_21"/>
    <property type="match status" value="1"/>
</dbReference>
<dbReference type="PANTHER" id="PTHR34203">
    <property type="entry name" value="METHYLTRANSFERASE, FKBM FAMILY PROTEIN"/>
    <property type="match status" value="1"/>
</dbReference>
<dbReference type="SUPFAM" id="SSF53335">
    <property type="entry name" value="S-adenosyl-L-methionine-dependent methyltransferases"/>
    <property type="match status" value="1"/>
</dbReference>
<dbReference type="Gene3D" id="3.40.50.150">
    <property type="entry name" value="Vaccinia Virus protein VP39"/>
    <property type="match status" value="1"/>
</dbReference>
<keyword evidence="3" id="KW-1185">Reference proteome</keyword>
<dbReference type="EMBL" id="JBHSON010000085">
    <property type="protein sequence ID" value="MFC5752321.1"/>
    <property type="molecule type" value="Genomic_DNA"/>
</dbReference>
<proteinExistence type="predicted"/>
<dbReference type="GO" id="GO:0008168">
    <property type="term" value="F:methyltransferase activity"/>
    <property type="evidence" value="ECO:0007669"/>
    <property type="project" value="UniProtKB-KW"/>
</dbReference>
<dbReference type="InterPro" id="IPR029063">
    <property type="entry name" value="SAM-dependent_MTases_sf"/>
</dbReference>
<keyword evidence="2" id="KW-0808">Transferase</keyword>
<evidence type="ECO:0000313" key="3">
    <source>
        <dbReference type="Proteomes" id="UP001596074"/>
    </source>
</evidence>